<keyword evidence="4 9" id="KW-0997">Cell inner membrane</keyword>
<protein>
    <recommendedName>
        <fullName evidence="9">TRAP transporter small permease protein</fullName>
    </recommendedName>
</protein>
<comment type="similarity">
    <text evidence="8 9">Belongs to the TRAP transporter small permease family.</text>
</comment>
<feature type="transmembrane region" description="Helical" evidence="9">
    <location>
        <begin position="114"/>
        <end position="134"/>
    </location>
</feature>
<dbReference type="Pfam" id="PF04290">
    <property type="entry name" value="DctQ"/>
    <property type="match status" value="1"/>
</dbReference>
<evidence type="ECO:0000256" key="6">
    <source>
        <dbReference type="ARBA" id="ARBA00022989"/>
    </source>
</evidence>
<dbReference type="Proteomes" id="UP000255000">
    <property type="component" value="Unassembled WGS sequence"/>
</dbReference>
<comment type="subunit">
    <text evidence="9">The complex comprises the extracytoplasmic solute receptor protein and the two transmembrane proteins.</text>
</comment>
<comment type="function">
    <text evidence="9">Part of the tripartite ATP-independent periplasmic (TRAP) transport system.</text>
</comment>
<keyword evidence="5 9" id="KW-0812">Transmembrane</keyword>
<feature type="transmembrane region" description="Helical" evidence="9">
    <location>
        <begin position="154"/>
        <end position="173"/>
    </location>
</feature>
<evidence type="ECO:0000256" key="2">
    <source>
        <dbReference type="ARBA" id="ARBA00022448"/>
    </source>
</evidence>
<evidence type="ECO:0000256" key="8">
    <source>
        <dbReference type="ARBA" id="ARBA00038436"/>
    </source>
</evidence>
<feature type="domain" description="Tripartite ATP-independent periplasmic transporters DctQ component" evidence="10">
    <location>
        <begin position="52"/>
        <end position="175"/>
    </location>
</feature>
<evidence type="ECO:0000313" key="11">
    <source>
        <dbReference type="EMBL" id="SUB02097.1"/>
    </source>
</evidence>
<feature type="transmembrane region" description="Helical" evidence="9">
    <location>
        <begin position="32"/>
        <end position="65"/>
    </location>
</feature>
<dbReference type="AlphaFoldDB" id="A0A378ZY87"/>
<evidence type="ECO:0000256" key="9">
    <source>
        <dbReference type="RuleBase" id="RU369079"/>
    </source>
</evidence>
<dbReference type="EMBL" id="UGSK01000001">
    <property type="protein sequence ID" value="SUB02097.1"/>
    <property type="molecule type" value="Genomic_DNA"/>
</dbReference>
<reference evidence="11 12" key="1">
    <citation type="submission" date="2018-06" db="EMBL/GenBank/DDBJ databases">
        <authorList>
            <consortium name="Pathogen Informatics"/>
            <person name="Doyle S."/>
        </authorList>
    </citation>
    <scope>NUCLEOTIDE SEQUENCE [LARGE SCALE GENOMIC DNA]</scope>
    <source>
        <strain evidence="11 12">NCTC13350</strain>
    </source>
</reference>
<gene>
    <name evidence="11" type="ORF">NCTC13350_03047</name>
</gene>
<dbReference type="GO" id="GO:0005886">
    <property type="term" value="C:plasma membrane"/>
    <property type="evidence" value="ECO:0007669"/>
    <property type="project" value="UniProtKB-SubCell"/>
</dbReference>
<name>A0A378ZY87_9HYPH</name>
<dbReference type="InterPro" id="IPR007387">
    <property type="entry name" value="TRAP_DctQ"/>
</dbReference>
<dbReference type="InterPro" id="IPR055348">
    <property type="entry name" value="DctQ"/>
</dbReference>
<keyword evidence="3" id="KW-1003">Cell membrane</keyword>
<dbReference type="GO" id="GO:0015740">
    <property type="term" value="P:C4-dicarboxylate transport"/>
    <property type="evidence" value="ECO:0007669"/>
    <property type="project" value="TreeGrafter"/>
</dbReference>
<proteinExistence type="inferred from homology"/>
<evidence type="ECO:0000259" key="10">
    <source>
        <dbReference type="Pfam" id="PF04290"/>
    </source>
</evidence>
<keyword evidence="2 9" id="KW-0813">Transport</keyword>
<keyword evidence="6 9" id="KW-1133">Transmembrane helix</keyword>
<evidence type="ECO:0000256" key="3">
    <source>
        <dbReference type="ARBA" id="ARBA00022475"/>
    </source>
</evidence>
<dbReference type="PANTHER" id="PTHR35011:SF2">
    <property type="entry name" value="2,3-DIKETO-L-GULONATE TRAP TRANSPORTER SMALL PERMEASE PROTEIN YIAM"/>
    <property type="match status" value="1"/>
</dbReference>
<comment type="subcellular location">
    <subcellularLocation>
        <location evidence="1 9">Cell inner membrane</location>
        <topology evidence="1 9">Multi-pass membrane protein</topology>
    </subcellularLocation>
</comment>
<dbReference type="PANTHER" id="PTHR35011">
    <property type="entry name" value="2,3-DIKETO-L-GULONATE TRAP TRANSPORTER SMALL PERMEASE PROTEIN YIAM"/>
    <property type="match status" value="1"/>
</dbReference>
<accession>A0A378ZY87</accession>
<organism evidence="11 12">
    <name type="scientific">Pannonibacter phragmitetus</name>
    <dbReference type="NCBI Taxonomy" id="121719"/>
    <lineage>
        <taxon>Bacteria</taxon>
        <taxon>Pseudomonadati</taxon>
        <taxon>Pseudomonadota</taxon>
        <taxon>Alphaproteobacteria</taxon>
        <taxon>Hyphomicrobiales</taxon>
        <taxon>Stappiaceae</taxon>
        <taxon>Pannonibacter</taxon>
    </lineage>
</organism>
<evidence type="ECO:0000313" key="12">
    <source>
        <dbReference type="Proteomes" id="UP000255000"/>
    </source>
</evidence>
<evidence type="ECO:0000256" key="5">
    <source>
        <dbReference type="ARBA" id="ARBA00022692"/>
    </source>
</evidence>
<evidence type="ECO:0000256" key="1">
    <source>
        <dbReference type="ARBA" id="ARBA00004429"/>
    </source>
</evidence>
<keyword evidence="7 9" id="KW-0472">Membrane</keyword>
<dbReference type="RefSeq" id="WP_026355553.1">
    <property type="nucleotide sequence ID" value="NZ_UGSK01000001.1"/>
</dbReference>
<dbReference type="GO" id="GO:0022857">
    <property type="term" value="F:transmembrane transporter activity"/>
    <property type="evidence" value="ECO:0007669"/>
    <property type="project" value="UniProtKB-UniRule"/>
</dbReference>
<evidence type="ECO:0000256" key="7">
    <source>
        <dbReference type="ARBA" id="ARBA00023136"/>
    </source>
</evidence>
<sequence>MSAASSGGERMSGEGRQRPFSSPPFMNHLRKVVVLLDWSGCLIAVACLAMLFAALLVNVILRYFFGSGIAWAYEIHALLLPWMVAGGMVIASARGSNIAITLLPEMLSTSQRRVLRFIINAVIAVIAVSVLWSGQPILKASKFQSLSTLGIKQIWGYSSMVYAFGGMAVIAVIEATAALLPGNAAQEGDGRASFS</sequence>
<feature type="transmembrane region" description="Helical" evidence="9">
    <location>
        <begin position="71"/>
        <end position="93"/>
    </location>
</feature>
<evidence type="ECO:0000256" key="4">
    <source>
        <dbReference type="ARBA" id="ARBA00022519"/>
    </source>
</evidence>